<gene>
    <name evidence="3" type="ORF">TOT_020000836</name>
</gene>
<name>J4C3K1_THEOR</name>
<dbReference type="KEGG" id="tot:TOT_020000836"/>
<dbReference type="OrthoDB" id="10457101at2759"/>
<dbReference type="InterPro" id="IPR007480">
    <property type="entry name" value="DUF529"/>
</dbReference>
<dbReference type="GeneID" id="20714952"/>
<reference evidence="3 4" key="1">
    <citation type="journal article" date="2012" name="MBio">
        <title>Comparative genome analysis of three eukaryotic parasites with differing abilities to transform leukocytes reveals key mediators of Theileria-induced leukocyte transformation.</title>
        <authorList>
            <person name="Hayashida K."/>
            <person name="Hara Y."/>
            <person name="Abe T."/>
            <person name="Yamasaki C."/>
            <person name="Toyoda A."/>
            <person name="Kosuge T."/>
            <person name="Suzuki Y."/>
            <person name="Sato Y."/>
            <person name="Kawashima S."/>
            <person name="Katayama T."/>
            <person name="Wakaguri H."/>
            <person name="Inoue N."/>
            <person name="Homma K."/>
            <person name="Tada-Umezaki M."/>
            <person name="Yagi Y."/>
            <person name="Fujii Y."/>
            <person name="Habara T."/>
            <person name="Kanehisa M."/>
            <person name="Watanabe H."/>
            <person name="Ito K."/>
            <person name="Gojobori T."/>
            <person name="Sugawara H."/>
            <person name="Imanishi T."/>
            <person name="Weir W."/>
            <person name="Gardner M."/>
            <person name="Pain A."/>
            <person name="Shiels B."/>
            <person name="Hattori M."/>
            <person name="Nene V."/>
            <person name="Sugimoto C."/>
        </authorList>
    </citation>
    <scope>NUCLEOTIDE SEQUENCE [LARGE SCALE GENOMIC DNA]</scope>
    <source>
        <strain evidence="3 4">Shintoku</strain>
    </source>
</reference>
<dbReference type="RefSeq" id="XP_009690882.1">
    <property type="nucleotide sequence ID" value="XM_009692587.1"/>
</dbReference>
<organism evidence="3 4">
    <name type="scientific">Theileria orientalis strain Shintoku</name>
    <dbReference type="NCBI Taxonomy" id="869250"/>
    <lineage>
        <taxon>Eukaryota</taxon>
        <taxon>Sar</taxon>
        <taxon>Alveolata</taxon>
        <taxon>Apicomplexa</taxon>
        <taxon>Aconoidasida</taxon>
        <taxon>Piroplasmida</taxon>
        <taxon>Theileriidae</taxon>
        <taxon>Theileria</taxon>
    </lineage>
</organism>
<feature type="chain" id="PRO_5003777941" description="Theileria-specific sub-telomeric protein, SVSP family" evidence="2">
    <location>
        <begin position="23"/>
        <end position="780"/>
    </location>
</feature>
<dbReference type="EMBL" id="AP011947">
    <property type="protein sequence ID" value="BAM40581.1"/>
    <property type="molecule type" value="Genomic_DNA"/>
</dbReference>
<feature type="signal peptide" evidence="2">
    <location>
        <begin position="1"/>
        <end position="22"/>
    </location>
</feature>
<evidence type="ECO:0000313" key="4">
    <source>
        <dbReference type="Proteomes" id="UP000003786"/>
    </source>
</evidence>
<protein>
    <recommendedName>
        <fullName evidence="5">Theileria-specific sub-telomeric protein, SVSP family</fullName>
    </recommendedName>
</protein>
<evidence type="ECO:0000256" key="2">
    <source>
        <dbReference type="SAM" id="SignalP"/>
    </source>
</evidence>
<accession>J4C3K1</accession>
<evidence type="ECO:0000256" key="1">
    <source>
        <dbReference type="SAM" id="MobiDB-lite"/>
    </source>
</evidence>
<keyword evidence="2" id="KW-0732">Signal</keyword>
<sequence>MNRYRRFLYVVLCLLLSNICDYVESPVTLEIPDEFPYSVGPQIITDGTNKQIEIPLEDPEDYEIDPGGLVPENNVDETSPEKDDDAGIKLDNFDYGIPKTIDPNELATEAELSYIYEKARSATLYLLIHNKKKPSEHSLIMPNIGPDERLPILLDLDVVEHYYLNCEFYSSHRIYKVKENMVFVGVLIDINSKDSSHTIIWKSKSYYEFANKIVANGLFNVNFISKVSVFHENGEIKHYIKTKFGWVERSRCIEIYINFTQCTYEYLHSEDGYMDIYTPRYDFKISKIKLGMGKLPFKSNLDLWEAKNKYEYAKKVECIRRTTKPSFYVVIMIYLFNGDLIKLISRDKKWYRVDPKLVLNCQLDLNSKDNSFWYYFYDNVTYKVFEAKEGYCFSSLKIYKECLRSEVSVWKSQNFSECAYKVMVDGIEFVTDTKNIIIYQISGKCSQLKLIEKKWIVIDPSIILDINDKESNIGYNYFKGNGEIEYFIPNGGIVFKEVIAISGFISTDIVPIFKAKSKYEYVYKAIVIRLEKNAKYLVLLLVNNDILLFHRLDKGHPWIQRSLDDSTLHELKMMKVDLTDHRVLYKKSGYKITDKSIEIMPSEPSLAGQPQPVVPVSNPMPVMIQDKLVDLDIAKVYGIRGYDIYYKDDKLIFEARDNYFFRSVRKNHEILWKSKNNSDFPNKVLYKRVDNTDKIKVYFPDKIKEDPPKPKPKLSFDPSTIQVEVAKCKKPGYTSKSDLYRATVVEVSGKPATQILEDPDDFYVPPSLPRQSSRVFDLDD</sequence>
<evidence type="ECO:0008006" key="5">
    <source>
        <dbReference type="Google" id="ProtNLM"/>
    </source>
</evidence>
<proteinExistence type="predicted"/>
<dbReference type="Pfam" id="PF04385">
    <property type="entry name" value="FAINT"/>
    <property type="match status" value="1"/>
</dbReference>
<dbReference type="Proteomes" id="UP000003786">
    <property type="component" value="Chromosome 2"/>
</dbReference>
<feature type="region of interest" description="Disordered" evidence="1">
    <location>
        <begin position="65"/>
        <end position="86"/>
    </location>
</feature>
<dbReference type="VEuPathDB" id="PiroplasmaDB:TOT_020000836"/>
<dbReference type="AlphaFoldDB" id="J4C3K1"/>
<evidence type="ECO:0000313" key="3">
    <source>
        <dbReference type="EMBL" id="BAM40581.1"/>
    </source>
</evidence>
<keyword evidence="4" id="KW-1185">Reference proteome</keyword>